<dbReference type="Proteomes" id="UP000543030">
    <property type="component" value="Unassembled WGS sequence"/>
</dbReference>
<protein>
    <submittedName>
        <fullName evidence="2">Cytoskeletal protein CcmA (Bactofilin family)</fullName>
    </submittedName>
</protein>
<dbReference type="AlphaFoldDB" id="A0A840RG59"/>
<evidence type="ECO:0000313" key="3">
    <source>
        <dbReference type="Proteomes" id="UP000543030"/>
    </source>
</evidence>
<name>A0A840RG59_9NEIS</name>
<gene>
    <name evidence="2" type="ORF">HNQ50_001934</name>
</gene>
<keyword evidence="3" id="KW-1185">Reference proteome</keyword>
<comment type="caution">
    <text evidence="2">The sequence shown here is derived from an EMBL/GenBank/DDBJ whole genome shotgun (WGS) entry which is preliminary data.</text>
</comment>
<organism evidence="2 3">
    <name type="scientific">Silvimonas terrae</name>
    <dbReference type="NCBI Taxonomy" id="300266"/>
    <lineage>
        <taxon>Bacteria</taxon>
        <taxon>Pseudomonadati</taxon>
        <taxon>Pseudomonadota</taxon>
        <taxon>Betaproteobacteria</taxon>
        <taxon>Neisseriales</taxon>
        <taxon>Chitinibacteraceae</taxon>
        <taxon>Silvimonas</taxon>
    </lineage>
</organism>
<evidence type="ECO:0000313" key="2">
    <source>
        <dbReference type="EMBL" id="MBB5191211.1"/>
    </source>
</evidence>
<accession>A0A840RG59</accession>
<dbReference type="EMBL" id="JACHHN010000003">
    <property type="protein sequence ID" value="MBB5191211.1"/>
    <property type="molecule type" value="Genomic_DNA"/>
</dbReference>
<sequence length="142" mass="15025">MFKNKKGNQRIDSLIGQGSTVSGDVVFAGGLRVDGTIRGSVTAADEKNGTLVVSEKARVEGKVRCSHLVLNGEVLGPIEVSQFVELQPKARVKGDLTYKTLEMHPGAVIEGRLIPLAGASVVTPASTDKPHQVAQEKETAHV</sequence>
<comment type="similarity">
    <text evidence="1">Belongs to the bactofilin family.</text>
</comment>
<reference evidence="2 3" key="1">
    <citation type="submission" date="2020-08" db="EMBL/GenBank/DDBJ databases">
        <title>Genomic Encyclopedia of Type Strains, Phase IV (KMG-IV): sequencing the most valuable type-strain genomes for metagenomic binning, comparative biology and taxonomic classification.</title>
        <authorList>
            <person name="Goeker M."/>
        </authorList>
    </citation>
    <scope>NUCLEOTIDE SEQUENCE [LARGE SCALE GENOMIC DNA]</scope>
    <source>
        <strain evidence="2 3">DSM 18233</strain>
    </source>
</reference>
<dbReference type="InterPro" id="IPR007607">
    <property type="entry name" value="BacA/B"/>
</dbReference>
<dbReference type="RefSeq" id="WP_184099893.1">
    <property type="nucleotide sequence ID" value="NZ_JACHHN010000003.1"/>
</dbReference>
<dbReference type="PANTHER" id="PTHR35024">
    <property type="entry name" value="HYPOTHETICAL CYTOSOLIC PROTEIN"/>
    <property type="match status" value="1"/>
</dbReference>
<evidence type="ECO:0000256" key="1">
    <source>
        <dbReference type="ARBA" id="ARBA00044755"/>
    </source>
</evidence>
<proteinExistence type="inferred from homology"/>
<dbReference type="Pfam" id="PF04519">
    <property type="entry name" value="Bactofilin"/>
    <property type="match status" value="1"/>
</dbReference>
<dbReference type="PANTHER" id="PTHR35024:SF4">
    <property type="entry name" value="POLYMER-FORMING CYTOSKELETAL PROTEIN"/>
    <property type="match status" value="1"/>
</dbReference>